<dbReference type="Proteomes" id="UP001055153">
    <property type="component" value="Unassembled WGS sequence"/>
</dbReference>
<reference evidence="2" key="1">
    <citation type="journal article" date="2021" name="Front. Microbiol.">
        <title>Comprehensive Comparative Genomics and Phenotyping of Methylobacterium Species.</title>
        <authorList>
            <person name="Alessa O."/>
            <person name="Ogura Y."/>
            <person name="Fujitani Y."/>
            <person name="Takami H."/>
            <person name="Hayashi T."/>
            <person name="Sahin N."/>
            <person name="Tani A."/>
        </authorList>
    </citation>
    <scope>NUCLEOTIDE SEQUENCE</scope>
    <source>
        <strain evidence="2">DSM 17168</strain>
    </source>
</reference>
<comment type="caution">
    <text evidence="2">The sequence shown here is derived from an EMBL/GenBank/DDBJ whole genome shotgun (WGS) entry which is preliminary data.</text>
</comment>
<evidence type="ECO:0000313" key="2">
    <source>
        <dbReference type="EMBL" id="GJD98163.1"/>
    </source>
</evidence>
<feature type="transmembrane region" description="Helical" evidence="1">
    <location>
        <begin position="189"/>
        <end position="208"/>
    </location>
</feature>
<dbReference type="EMBL" id="BPQQ01000001">
    <property type="protein sequence ID" value="GJD98163.1"/>
    <property type="molecule type" value="Genomic_DNA"/>
</dbReference>
<evidence type="ECO:0000256" key="1">
    <source>
        <dbReference type="SAM" id="Phobius"/>
    </source>
</evidence>
<accession>A0ABQ4S8P2</accession>
<keyword evidence="1" id="KW-1133">Transmembrane helix</keyword>
<proteinExistence type="predicted"/>
<organism evidence="2 3">
    <name type="scientific">Methylobacterium isbiliense</name>
    <dbReference type="NCBI Taxonomy" id="315478"/>
    <lineage>
        <taxon>Bacteria</taxon>
        <taxon>Pseudomonadati</taxon>
        <taxon>Pseudomonadota</taxon>
        <taxon>Alphaproteobacteria</taxon>
        <taxon>Hyphomicrobiales</taxon>
        <taxon>Methylobacteriaceae</taxon>
        <taxon>Methylobacterium</taxon>
    </lineage>
</organism>
<feature type="transmembrane region" description="Helical" evidence="1">
    <location>
        <begin position="12"/>
        <end position="33"/>
    </location>
</feature>
<dbReference type="InterPro" id="IPR025333">
    <property type="entry name" value="DUF4239"/>
</dbReference>
<sequence length="266" mass="28054">MVLGFWLDQPVWLIFAALASLFGAAIGLIRLVAVSGVSRGFVASLGGVVAPFFGAVSVLLALLTGFVANDAWERQRQAVRAVQAERDGAVAVYNLSLATVSDMAAIRAHLAAYLDAVVGEEWERMQDGETSPRAAEALGRLLQAAAAPRVSVEAGLAAHRALLDTVLRLRGARGDRLALAQHASDQSKWLTLLVLAFLTLVALALVHLDRPRAQMTAMTVFAAAMISTLGLIALHERPFDGPRPVGAAPLKAALTLVAGRAEVQAR</sequence>
<keyword evidence="1" id="KW-0472">Membrane</keyword>
<gene>
    <name evidence="2" type="ORF">GMJLKIPL_0070</name>
</gene>
<keyword evidence="3" id="KW-1185">Reference proteome</keyword>
<feature type="transmembrane region" description="Helical" evidence="1">
    <location>
        <begin position="45"/>
        <end position="68"/>
    </location>
</feature>
<keyword evidence="1" id="KW-0812">Transmembrane</keyword>
<evidence type="ECO:0000313" key="3">
    <source>
        <dbReference type="Proteomes" id="UP001055153"/>
    </source>
</evidence>
<reference evidence="2" key="2">
    <citation type="submission" date="2021-08" db="EMBL/GenBank/DDBJ databases">
        <authorList>
            <person name="Tani A."/>
            <person name="Ola A."/>
            <person name="Ogura Y."/>
            <person name="Katsura K."/>
            <person name="Hayashi T."/>
        </authorList>
    </citation>
    <scope>NUCLEOTIDE SEQUENCE</scope>
    <source>
        <strain evidence="2">DSM 17168</strain>
    </source>
</reference>
<evidence type="ECO:0008006" key="4">
    <source>
        <dbReference type="Google" id="ProtNLM"/>
    </source>
</evidence>
<protein>
    <recommendedName>
        <fullName evidence="4">DUF4239 domain-containing protein</fullName>
    </recommendedName>
</protein>
<feature type="transmembrane region" description="Helical" evidence="1">
    <location>
        <begin position="214"/>
        <end position="234"/>
    </location>
</feature>
<name>A0ABQ4S8P2_9HYPH</name>
<dbReference type="RefSeq" id="WP_238233114.1">
    <property type="nucleotide sequence ID" value="NZ_BPQQ01000001.1"/>
</dbReference>
<dbReference type="Pfam" id="PF14023">
    <property type="entry name" value="Bestrophin-like"/>
    <property type="match status" value="1"/>
</dbReference>